<name>A0A1S8A7F7_ROSNE</name>
<evidence type="ECO:0000313" key="1">
    <source>
        <dbReference type="EMBL" id="GAW25865.1"/>
    </source>
</evidence>
<dbReference type="AlphaFoldDB" id="A0A1S8A7F7"/>
<accession>A0A1S8A7F7</accession>
<sequence>MLMKRQGNDDRFLHAASSVDDVKLVKRPPELSALVNATNNQVCTPLLHRYPTTGLCHPRGCL</sequence>
<dbReference type="EMBL" id="DF977459">
    <property type="protein sequence ID" value="GAW25865.1"/>
    <property type="molecule type" value="Genomic_DNA"/>
</dbReference>
<evidence type="ECO:0000313" key="2">
    <source>
        <dbReference type="Proteomes" id="UP000054516"/>
    </source>
</evidence>
<dbReference type="Proteomes" id="UP000054516">
    <property type="component" value="Unassembled WGS sequence"/>
</dbReference>
<proteinExistence type="predicted"/>
<organism evidence="1">
    <name type="scientific">Rosellinia necatrix</name>
    <name type="common">White root-rot fungus</name>
    <dbReference type="NCBI Taxonomy" id="77044"/>
    <lineage>
        <taxon>Eukaryota</taxon>
        <taxon>Fungi</taxon>
        <taxon>Dikarya</taxon>
        <taxon>Ascomycota</taxon>
        <taxon>Pezizomycotina</taxon>
        <taxon>Sordariomycetes</taxon>
        <taxon>Xylariomycetidae</taxon>
        <taxon>Xylariales</taxon>
        <taxon>Xylariaceae</taxon>
        <taxon>Rosellinia</taxon>
    </lineage>
</organism>
<protein>
    <submittedName>
        <fullName evidence="1">Uncharacterized protein</fullName>
    </submittedName>
</protein>
<reference evidence="1" key="1">
    <citation type="submission" date="2016-03" db="EMBL/GenBank/DDBJ databases">
        <title>Draft genome sequence of Rosellinia necatrix.</title>
        <authorList>
            <person name="Kanematsu S."/>
        </authorList>
    </citation>
    <scope>NUCLEOTIDE SEQUENCE [LARGE SCALE GENOMIC DNA]</scope>
    <source>
        <strain evidence="1">W97</strain>
    </source>
</reference>
<keyword evidence="2" id="KW-1185">Reference proteome</keyword>
<gene>
    <name evidence="1" type="ORF">SAMD00023353_1401720</name>
</gene>